<accession>A0A1E7DML2</accession>
<protein>
    <submittedName>
        <fullName evidence="1">Check point factor coupling initiation of sporulation and replication initiation</fullName>
    </submittedName>
</protein>
<dbReference type="Proteomes" id="UP000095658">
    <property type="component" value="Unassembled WGS sequence"/>
</dbReference>
<dbReference type="Pfam" id="PF08970">
    <property type="entry name" value="Sda"/>
    <property type="match status" value="1"/>
</dbReference>
<evidence type="ECO:0000313" key="2">
    <source>
        <dbReference type="Proteomes" id="UP000095658"/>
    </source>
</evidence>
<dbReference type="RefSeq" id="WP_069938901.1">
    <property type="nucleotide sequence ID" value="NZ_MAMP01000022.1"/>
</dbReference>
<dbReference type="Gene3D" id="1.10.287.1100">
    <property type="entry name" value="Sporulation inhibitor A"/>
    <property type="match status" value="1"/>
</dbReference>
<organism evidence="1 2">
    <name type="scientific">Domibacillus iocasae</name>
    <dbReference type="NCBI Taxonomy" id="1714016"/>
    <lineage>
        <taxon>Bacteria</taxon>
        <taxon>Bacillati</taxon>
        <taxon>Bacillota</taxon>
        <taxon>Bacilli</taxon>
        <taxon>Bacillales</taxon>
        <taxon>Bacillaceae</taxon>
        <taxon>Domibacillus</taxon>
    </lineage>
</organism>
<evidence type="ECO:0000313" key="1">
    <source>
        <dbReference type="EMBL" id="OES44299.1"/>
    </source>
</evidence>
<dbReference type="EMBL" id="MAMP01000022">
    <property type="protein sequence ID" value="OES44299.1"/>
    <property type="molecule type" value="Genomic_DNA"/>
</dbReference>
<name>A0A1E7DML2_9BACI</name>
<dbReference type="InterPro" id="IPR036916">
    <property type="entry name" value="Sda_sf"/>
</dbReference>
<reference evidence="1 2" key="1">
    <citation type="submission" date="2016-06" db="EMBL/GenBank/DDBJ databases">
        <title>Domibacillus iocasae genome sequencing.</title>
        <authorList>
            <person name="Verma A."/>
            <person name="Pal Y."/>
            <person name="Ojha A.K."/>
            <person name="Krishnamurthi S."/>
        </authorList>
    </citation>
    <scope>NUCLEOTIDE SEQUENCE [LARGE SCALE GENOMIC DNA]</scope>
    <source>
        <strain evidence="1 2">DSM 29979</strain>
    </source>
</reference>
<keyword evidence="2" id="KW-1185">Reference proteome</keyword>
<dbReference type="InterPro" id="IPR015064">
    <property type="entry name" value="Sda"/>
</dbReference>
<sequence>MHSLSDHLLLSSYKKAAQLKLNDDFLALMEKEMKRRGIQSQKRNKQE</sequence>
<dbReference type="AlphaFoldDB" id="A0A1E7DML2"/>
<comment type="caution">
    <text evidence="1">The sequence shown here is derived from an EMBL/GenBank/DDBJ whole genome shotgun (WGS) entry which is preliminary data.</text>
</comment>
<dbReference type="OrthoDB" id="2933732at2"/>
<dbReference type="SUPFAM" id="SSF100985">
    <property type="entry name" value="Sporulation inhibitor Sda"/>
    <property type="match status" value="1"/>
</dbReference>
<gene>
    <name evidence="1" type="ORF">BA724_08405</name>
</gene>
<dbReference type="STRING" id="1714016.BA724_08405"/>
<proteinExistence type="predicted"/>